<dbReference type="EC" id="4.2.1.75" evidence="3 9"/>
<dbReference type="SUPFAM" id="SSF69618">
    <property type="entry name" value="HemD-like"/>
    <property type="match status" value="1"/>
</dbReference>
<comment type="catalytic activity">
    <reaction evidence="8 9">
        <text>hydroxymethylbilane = uroporphyrinogen III + H2O</text>
        <dbReference type="Rhea" id="RHEA:18965"/>
        <dbReference type="ChEBI" id="CHEBI:15377"/>
        <dbReference type="ChEBI" id="CHEBI:57308"/>
        <dbReference type="ChEBI" id="CHEBI:57845"/>
        <dbReference type="EC" id="4.2.1.75"/>
    </reaction>
</comment>
<gene>
    <name evidence="11" type="ORF">JQC93_14240</name>
</gene>
<comment type="function">
    <text evidence="6 9">Catalyzes cyclization of the linear tetrapyrrole, hydroxymethylbilane, to the macrocyclic uroporphyrinogen III.</text>
</comment>
<evidence type="ECO:0000256" key="9">
    <source>
        <dbReference type="RuleBase" id="RU366031"/>
    </source>
</evidence>
<dbReference type="PANTHER" id="PTHR38042:SF1">
    <property type="entry name" value="UROPORPHYRINOGEN-III SYNTHASE, CHLOROPLASTIC"/>
    <property type="match status" value="1"/>
</dbReference>
<evidence type="ECO:0000259" key="10">
    <source>
        <dbReference type="Pfam" id="PF02602"/>
    </source>
</evidence>
<evidence type="ECO:0000256" key="4">
    <source>
        <dbReference type="ARBA" id="ARBA00023239"/>
    </source>
</evidence>
<evidence type="ECO:0000256" key="6">
    <source>
        <dbReference type="ARBA" id="ARBA00037589"/>
    </source>
</evidence>
<evidence type="ECO:0000256" key="8">
    <source>
        <dbReference type="ARBA" id="ARBA00048617"/>
    </source>
</evidence>
<dbReference type="Pfam" id="PF02602">
    <property type="entry name" value="HEM4"/>
    <property type="match status" value="1"/>
</dbReference>
<dbReference type="PANTHER" id="PTHR38042">
    <property type="entry name" value="UROPORPHYRINOGEN-III SYNTHASE, CHLOROPLASTIC"/>
    <property type="match status" value="1"/>
</dbReference>
<evidence type="ECO:0000256" key="5">
    <source>
        <dbReference type="ARBA" id="ARBA00023244"/>
    </source>
</evidence>
<dbReference type="Gene3D" id="3.40.50.10090">
    <property type="match status" value="2"/>
</dbReference>
<reference evidence="11 12" key="1">
    <citation type="submission" date="2021-02" db="EMBL/GenBank/DDBJ databases">
        <authorList>
            <person name="Park J.-S."/>
        </authorList>
    </citation>
    <scope>NUCLEOTIDE SEQUENCE [LARGE SCALE GENOMIC DNA]</scope>
    <source>
        <strain evidence="11 12">188UL20-2</strain>
    </source>
</reference>
<dbReference type="EMBL" id="JAFEUM010000006">
    <property type="protein sequence ID" value="MBM7037567.1"/>
    <property type="molecule type" value="Genomic_DNA"/>
</dbReference>
<evidence type="ECO:0000256" key="3">
    <source>
        <dbReference type="ARBA" id="ARBA00013109"/>
    </source>
</evidence>
<keyword evidence="4 9" id="KW-0456">Lyase</keyword>
<dbReference type="RefSeq" id="WP_205159094.1">
    <property type="nucleotide sequence ID" value="NZ_JAFEUM010000006.1"/>
</dbReference>
<dbReference type="InterPro" id="IPR039793">
    <property type="entry name" value="UROS/Hem4"/>
</dbReference>
<dbReference type="InterPro" id="IPR003754">
    <property type="entry name" value="4pyrrol_synth_uPrphyn_synth"/>
</dbReference>
<accession>A0ABS2HLW2</accession>
<dbReference type="CDD" id="cd06578">
    <property type="entry name" value="HemD"/>
    <property type="match status" value="1"/>
</dbReference>
<evidence type="ECO:0000256" key="2">
    <source>
        <dbReference type="ARBA" id="ARBA00008133"/>
    </source>
</evidence>
<evidence type="ECO:0000313" key="12">
    <source>
        <dbReference type="Proteomes" id="UP000809621"/>
    </source>
</evidence>
<keyword evidence="12" id="KW-1185">Reference proteome</keyword>
<feature type="domain" description="Tetrapyrrole biosynthesis uroporphyrinogen III synthase" evidence="10">
    <location>
        <begin position="14"/>
        <end position="238"/>
    </location>
</feature>
<name>A0ABS2HLW2_9VIBR</name>
<comment type="caution">
    <text evidence="11">The sequence shown here is derived from an EMBL/GenBank/DDBJ whole genome shotgun (WGS) entry which is preliminary data.</text>
</comment>
<protein>
    <recommendedName>
        <fullName evidence="7 9">Uroporphyrinogen-III synthase</fullName>
        <ecNumber evidence="3 9">4.2.1.75</ecNumber>
    </recommendedName>
</protein>
<evidence type="ECO:0000256" key="1">
    <source>
        <dbReference type="ARBA" id="ARBA00004772"/>
    </source>
</evidence>
<sequence length="243" mass="27430">MSVLIIRPQQAANELAQQLALQGIQAIAFPLIEFSQSTSLSEGCLKQLSQADIIISVSKPASMFLNEWITTHHSSWPTSACYMAVGKSSAYCLQQFTKQQVLHPTVEDSEHLLSHPKLRSVDGRSIVILRGNSGRELLFQTLTSRGAHVSYIESYQRYPVIWDSESHFRHWQAQGVEKLVVTSAEQLKLLIKKANLDQLAWLQSRQLFVTSARISKLAQHYGFNQIIITHKADNQTLLQHIAR</sequence>
<proteinExistence type="inferred from homology"/>
<keyword evidence="5 9" id="KW-0627">Porphyrin biosynthesis</keyword>
<evidence type="ECO:0000313" key="11">
    <source>
        <dbReference type="EMBL" id="MBM7037567.1"/>
    </source>
</evidence>
<organism evidence="11 12">
    <name type="scientific">Vibrio ulleungensis</name>
    <dbReference type="NCBI Taxonomy" id="2807619"/>
    <lineage>
        <taxon>Bacteria</taxon>
        <taxon>Pseudomonadati</taxon>
        <taxon>Pseudomonadota</taxon>
        <taxon>Gammaproteobacteria</taxon>
        <taxon>Vibrionales</taxon>
        <taxon>Vibrionaceae</taxon>
        <taxon>Vibrio</taxon>
    </lineage>
</organism>
<dbReference type="InterPro" id="IPR036108">
    <property type="entry name" value="4pyrrol_syn_uPrphyn_synt_sf"/>
</dbReference>
<comment type="similarity">
    <text evidence="2 9">Belongs to the uroporphyrinogen-III synthase family.</text>
</comment>
<comment type="pathway">
    <text evidence="1 9">Porphyrin-containing compound metabolism; protoporphyrin-IX biosynthesis; coproporphyrinogen-III from 5-aminolevulinate: step 3/4.</text>
</comment>
<evidence type="ECO:0000256" key="7">
    <source>
        <dbReference type="ARBA" id="ARBA00040167"/>
    </source>
</evidence>
<dbReference type="Proteomes" id="UP000809621">
    <property type="component" value="Unassembled WGS sequence"/>
</dbReference>